<dbReference type="PANTHER" id="PTHR37029">
    <property type="entry name" value="SSR1768 PROTEIN"/>
    <property type="match status" value="1"/>
</dbReference>
<organism evidence="1 2">
    <name type="scientific">Methylobacterium iners</name>
    <dbReference type="NCBI Taxonomy" id="418707"/>
    <lineage>
        <taxon>Bacteria</taxon>
        <taxon>Pseudomonadati</taxon>
        <taxon>Pseudomonadota</taxon>
        <taxon>Alphaproteobacteria</taxon>
        <taxon>Hyphomicrobiales</taxon>
        <taxon>Methylobacteriaceae</taxon>
        <taxon>Methylobacterium</taxon>
    </lineage>
</organism>
<proteinExistence type="predicted"/>
<reference evidence="1" key="1">
    <citation type="journal article" date="2021" name="Front. Microbiol.">
        <title>Comprehensive Comparative Genomics and Phenotyping of Methylobacterium Species.</title>
        <authorList>
            <person name="Alessa O."/>
            <person name="Ogura Y."/>
            <person name="Fujitani Y."/>
            <person name="Takami H."/>
            <person name="Hayashi T."/>
            <person name="Sahin N."/>
            <person name="Tani A."/>
        </authorList>
    </citation>
    <scope>NUCLEOTIDE SEQUENCE</scope>
    <source>
        <strain evidence="1">DSM 19015</strain>
    </source>
</reference>
<comment type="caution">
    <text evidence="1">The sequence shown here is derived from an EMBL/GenBank/DDBJ whole genome shotgun (WGS) entry which is preliminary data.</text>
</comment>
<name>A0ABQ4RW42_9HYPH</name>
<evidence type="ECO:0000313" key="1">
    <source>
        <dbReference type="EMBL" id="GJD94600.1"/>
    </source>
</evidence>
<dbReference type="EMBL" id="BPQP01000027">
    <property type="protein sequence ID" value="GJD94600.1"/>
    <property type="molecule type" value="Genomic_DNA"/>
</dbReference>
<dbReference type="Proteomes" id="UP001055125">
    <property type="component" value="Unassembled WGS sequence"/>
</dbReference>
<sequence length="65" mass="7240">MKARYDSDADALYMRLADDSVVEREEVRPGIVLDFDAEGRVIAIEILDASQHLARVSDFVRSTAA</sequence>
<accession>A0ABQ4RW42</accession>
<evidence type="ECO:0000313" key="2">
    <source>
        <dbReference type="Proteomes" id="UP001055125"/>
    </source>
</evidence>
<dbReference type="PANTHER" id="PTHR37029:SF1">
    <property type="entry name" value="SSR1768 PROTEIN"/>
    <property type="match status" value="1"/>
</dbReference>
<evidence type="ECO:0008006" key="3">
    <source>
        <dbReference type="Google" id="ProtNLM"/>
    </source>
</evidence>
<gene>
    <name evidence="1" type="ORF">OCOJLMKI_1803</name>
</gene>
<dbReference type="RefSeq" id="WP_238243771.1">
    <property type="nucleotide sequence ID" value="NZ_BPQP01000027.1"/>
</dbReference>
<protein>
    <recommendedName>
        <fullName evidence="3">DUF2283 domain-containing protein</fullName>
    </recommendedName>
</protein>
<dbReference type="InterPro" id="IPR019270">
    <property type="entry name" value="DUF2283"/>
</dbReference>
<dbReference type="Pfam" id="PF10049">
    <property type="entry name" value="DUF2283"/>
    <property type="match status" value="1"/>
</dbReference>
<reference evidence="1" key="2">
    <citation type="submission" date="2021-08" db="EMBL/GenBank/DDBJ databases">
        <authorList>
            <person name="Tani A."/>
            <person name="Ola A."/>
            <person name="Ogura Y."/>
            <person name="Katsura K."/>
            <person name="Hayashi T."/>
        </authorList>
    </citation>
    <scope>NUCLEOTIDE SEQUENCE</scope>
    <source>
        <strain evidence="1">DSM 19015</strain>
    </source>
</reference>
<keyword evidence="2" id="KW-1185">Reference proteome</keyword>